<protein>
    <submittedName>
        <fullName evidence="1">Uncharacterized protein</fullName>
    </submittedName>
</protein>
<dbReference type="Proteomes" id="UP000176244">
    <property type="component" value="Unassembled WGS sequence"/>
</dbReference>
<name>A0A1F2PDR6_9FIRM</name>
<evidence type="ECO:0000313" key="1">
    <source>
        <dbReference type="EMBL" id="OFV69134.1"/>
    </source>
</evidence>
<evidence type="ECO:0000313" key="2">
    <source>
        <dbReference type="Proteomes" id="UP000176244"/>
    </source>
</evidence>
<comment type="caution">
    <text evidence="1">The sequence shown here is derived from an EMBL/GenBank/DDBJ whole genome shotgun (WGS) entry which is preliminary data.</text>
</comment>
<dbReference type="RefSeq" id="WP_175440971.1">
    <property type="nucleotide sequence ID" value="NZ_LKEU01000044.1"/>
</dbReference>
<organism evidence="1 2">
    <name type="scientific">Acetobacterium wieringae</name>
    <dbReference type="NCBI Taxonomy" id="52694"/>
    <lineage>
        <taxon>Bacteria</taxon>
        <taxon>Bacillati</taxon>
        <taxon>Bacillota</taxon>
        <taxon>Clostridia</taxon>
        <taxon>Eubacteriales</taxon>
        <taxon>Eubacteriaceae</taxon>
        <taxon>Acetobacterium</taxon>
    </lineage>
</organism>
<gene>
    <name evidence="1" type="ORF">ACWI_33280</name>
</gene>
<reference evidence="1 2" key="1">
    <citation type="submission" date="2015-09" db="EMBL/GenBank/DDBJ databases">
        <title>Genome sequence of Acetobacterium wieringae DSM 1911.</title>
        <authorList>
            <person name="Poehlein A."/>
            <person name="Bengelsdorf F.R."/>
            <person name="Schiel-Bengelsdorf B."/>
            <person name="Duerre P."/>
            <person name="Daniel R."/>
        </authorList>
    </citation>
    <scope>NUCLEOTIDE SEQUENCE [LARGE SCALE GENOMIC DNA]</scope>
    <source>
        <strain evidence="1 2">DSM 1911</strain>
    </source>
</reference>
<proteinExistence type="predicted"/>
<accession>A0A1F2PDR6</accession>
<dbReference type="AlphaFoldDB" id="A0A1F2PDR6"/>
<dbReference type="EMBL" id="LKEU01000044">
    <property type="protein sequence ID" value="OFV69134.1"/>
    <property type="molecule type" value="Genomic_DNA"/>
</dbReference>
<sequence>MEEIKCSRCRNRIGNLCKELDQRLELVSVEKELEFDQPEECKGVTKNENRN</sequence>
<dbReference type="STRING" id="52694.ACWI_33280"/>